<gene>
    <name evidence="1" type="ORF">ERS852497_01989</name>
</gene>
<accession>A0A174KUT8</accession>
<dbReference type="RefSeq" id="WP_022463640.1">
    <property type="nucleotide sequence ID" value="NZ_CZAJ01000019.1"/>
</dbReference>
<dbReference type="EMBL" id="CZAJ01000019">
    <property type="protein sequence ID" value="CUP13578.1"/>
    <property type="molecule type" value="Genomic_DNA"/>
</dbReference>
<evidence type="ECO:0000313" key="2">
    <source>
        <dbReference type="Proteomes" id="UP000095602"/>
    </source>
</evidence>
<reference evidence="1 2" key="1">
    <citation type="submission" date="2015-09" db="EMBL/GenBank/DDBJ databases">
        <authorList>
            <consortium name="Pathogen Informatics"/>
        </authorList>
    </citation>
    <scope>NUCLEOTIDE SEQUENCE [LARGE SCALE GENOMIC DNA]</scope>
    <source>
        <strain evidence="1 2">2789STDY5834884</strain>
    </source>
</reference>
<name>A0A174KUT8_9FIRM</name>
<evidence type="ECO:0000313" key="1">
    <source>
        <dbReference type="EMBL" id="CUP13578.1"/>
    </source>
</evidence>
<dbReference type="AlphaFoldDB" id="A0A174KUT8"/>
<protein>
    <submittedName>
        <fullName evidence="1">Uncharacterized protein</fullName>
    </submittedName>
</protein>
<proteinExistence type="predicted"/>
<sequence>MGFWEKDFLDRRRQEWMSSIHKFQYQVNGNWYDAKINSKKITGNKIVFIVSLLTTPKTAHTITGIRLWDITGRICGGLEVAVKRTANQGVLAKFEFPIYEKGDE</sequence>
<organism evidence="1 2">
    <name type="scientific">Agathobacter rectalis</name>
    <dbReference type="NCBI Taxonomy" id="39491"/>
    <lineage>
        <taxon>Bacteria</taxon>
        <taxon>Bacillati</taxon>
        <taxon>Bacillota</taxon>
        <taxon>Clostridia</taxon>
        <taxon>Lachnospirales</taxon>
        <taxon>Lachnospiraceae</taxon>
        <taxon>Agathobacter</taxon>
    </lineage>
</organism>
<dbReference type="Proteomes" id="UP000095602">
    <property type="component" value="Unassembled WGS sequence"/>
</dbReference>